<protein>
    <submittedName>
        <fullName evidence="2">Cupin</fullName>
    </submittedName>
</protein>
<dbReference type="AlphaFoldDB" id="A0A9W6SIJ5"/>
<comment type="caution">
    <text evidence="2">The sequence shown here is derived from an EMBL/GenBank/DDBJ whole genome shotgun (WGS) entry which is preliminary data.</text>
</comment>
<dbReference type="InterPro" id="IPR011051">
    <property type="entry name" value="RmlC_Cupin_sf"/>
</dbReference>
<dbReference type="CDD" id="cd02209">
    <property type="entry name" value="cupin_XRE_C"/>
    <property type="match status" value="1"/>
</dbReference>
<dbReference type="SUPFAM" id="SSF51182">
    <property type="entry name" value="RmlC-like cupins"/>
    <property type="match status" value="1"/>
</dbReference>
<organism evidence="2 3">
    <name type="scientific">Actinorhabdospora filicis</name>
    <dbReference type="NCBI Taxonomy" id="1785913"/>
    <lineage>
        <taxon>Bacteria</taxon>
        <taxon>Bacillati</taxon>
        <taxon>Actinomycetota</taxon>
        <taxon>Actinomycetes</taxon>
        <taxon>Micromonosporales</taxon>
        <taxon>Micromonosporaceae</taxon>
        <taxon>Actinorhabdospora</taxon>
    </lineage>
</organism>
<proteinExistence type="predicted"/>
<accession>A0A9W6SIJ5</accession>
<feature type="domain" description="Cupin type-2" evidence="1">
    <location>
        <begin position="35"/>
        <end position="102"/>
    </location>
</feature>
<dbReference type="InterPro" id="IPR013096">
    <property type="entry name" value="Cupin_2"/>
</dbReference>
<evidence type="ECO:0000313" key="3">
    <source>
        <dbReference type="Proteomes" id="UP001165079"/>
    </source>
</evidence>
<dbReference type="RefSeq" id="WP_285662069.1">
    <property type="nucleotide sequence ID" value="NZ_BSTX01000001.1"/>
</dbReference>
<dbReference type="Pfam" id="PF07883">
    <property type="entry name" value="Cupin_2"/>
    <property type="match status" value="1"/>
</dbReference>
<name>A0A9W6SIJ5_9ACTN</name>
<evidence type="ECO:0000313" key="2">
    <source>
        <dbReference type="EMBL" id="GLZ76923.1"/>
    </source>
</evidence>
<dbReference type="Gene3D" id="2.60.120.10">
    <property type="entry name" value="Jelly Rolls"/>
    <property type="match status" value="1"/>
</dbReference>
<dbReference type="EMBL" id="BSTX01000001">
    <property type="protein sequence ID" value="GLZ76923.1"/>
    <property type="molecule type" value="Genomic_DNA"/>
</dbReference>
<evidence type="ECO:0000259" key="1">
    <source>
        <dbReference type="Pfam" id="PF07883"/>
    </source>
</evidence>
<dbReference type="Proteomes" id="UP001165079">
    <property type="component" value="Unassembled WGS sequence"/>
</dbReference>
<reference evidence="2" key="1">
    <citation type="submission" date="2023-03" db="EMBL/GenBank/DDBJ databases">
        <title>Actinorhabdospora filicis NBRC 111898.</title>
        <authorList>
            <person name="Ichikawa N."/>
            <person name="Sato H."/>
            <person name="Tonouchi N."/>
        </authorList>
    </citation>
    <scope>NUCLEOTIDE SEQUENCE</scope>
    <source>
        <strain evidence="2">NBRC 111898</strain>
    </source>
</reference>
<keyword evidence="3" id="KW-1185">Reference proteome</keyword>
<gene>
    <name evidence="2" type="ORF">Afil01_17300</name>
</gene>
<sequence length="122" mass="12760">MRLSPSDAKNHAIGTTSALSLAVPSRGTKELAVWITTLAPESVGVDHTVDREEIFIVQSGRVTAWLGGESFDLEPGDAFVITANTPTHIDNPTTEPAVLTAITTAGVKAQAGGKEVIPPWSV</sequence>
<dbReference type="InterPro" id="IPR014710">
    <property type="entry name" value="RmlC-like_jellyroll"/>
</dbReference>